<evidence type="ECO:0000313" key="1">
    <source>
        <dbReference type="EMBL" id="GEP41161.1"/>
    </source>
</evidence>
<dbReference type="EMBL" id="BKAG01000002">
    <property type="protein sequence ID" value="GEP41161.1"/>
    <property type="molecule type" value="Genomic_DNA"/>
</dbReference>
<name>A0A512M4C5_9BACT</name>
<proteinExistence type="predicted"/>
<evidence type="ECO:0000313" key="2">
    <source>
        <dbReference type="Proteomes" id="UP000321577"/>
    </source>
</evidence>
<comment type="caution">
    <text evidence="1">The sequence shown here is derived from an EMBL/GenBank/DDBJ whole genome shotgun (WGS) entry which is preliminary data.</text>
</comment>
<dbReference type="AlphaFoldDB" id="A0A512M4C5"/>
<dbReference type="Proteomes" id="UP000321577">
    <property type="component" value="Unassembled WGS sequence"/>
</dbReference>
<sequence length="126" mass="14264">MSDRRYPTPRQRLRHAVISAWRGGDEGPVLDLPTQNVSDLVEKVIIQAGLGSRMKLEEVLAAWREIVGDFLFNHSRPDSIQRGVLTVRVLQPTVNHALTQELPRILKRLQTTLKNSGIKSIRLKHG</sequence>
<organism evidence="1 2">
    <name type="scientific">Brevifollis gellanilyticus</name>
    <dbReference type="NCBI Taxonomy" id="748831"/>
    <lineage>
        <taxon>Bacteria</taxon>
        <taxon>Pseudomonadati</taxon>
        <taxon>Verrucomicrobiota</taxon>
        <taxon>Verrucomicrobiia</taxon>
        <taxon>Verrucomicrobiales</taxon>
        <taxon>Verrucomicrobiaceae</taxon>
    </lineage>
</organism>
<evidence type="ECO:0008006" key="3">
    <source>
        <dbReference type="Google" id="ProtNLM"/>
    </source>
</evidence>
<gene>
    <name evidence="1" type="ORF">BGE01nite_04520</name>
</gene>
<accession>A0A512M4C5</accession>
<dbReference type="PANTHER" id="PTHR36456">
    <property type="entry name" value="UPF0232 PROTEIN SCO3875"/>
    <property type="match status" value="1"/>
</dbReference>
<dbReference type="InterPro" id="IPR007922">
    <property type="entry name" value="DciA-like"/>
</dbReference>
<protein>
    <recommendedName>
        <fullName evidence="3">DUF721 domain-containing protein</fullName>
    </recommendedName>
</protein>
<reference evidence="1 2" key="1">
    <citation type="submission" date="2019-07" db="EMBL/GenBank/DDBJ databases">
        <title>Whole genome shotgun sequence of Brevifollis gellanilyticus NBRC 108608.</title>
        <authorList>
            <person name="Hosoyama A."/>
            <person name="Uohara A."/>
            <person name="Ohji S."/>
            <person name="Ichikawa N."/>
        </authorList>
    </citation>
    <scope>NUCLEOTIDE SEQUENCE [LARGE SCALE GENOMIC DNA]</scope>
    <source>
        <strain evidence="1 2">NBRC 108608</strain>
    </source>
</reference>
<dbReference type="PANTHER" id="PTHR36456:SF1">
    <property type="entry name" value="UPF0232 PROTEIN SCO3875"/>
    <property type="match status" value="1"/>
</dbReference>
<dbReference type="Pfam" id="PF05258">
    <property type="entry name" value="DciA"/>
    <property type="match status" value="1"/>
</dbReference>
<keyword evidence="2" id="KW-1185">Reference proteome</keyword>